<keyword evidence="1" id="KW-0175">Coiled coil</keyword>
<evidence type="ECO:0000313" key="2">
    <source>
        <dbReference type="EMBL" id="ESL08725.1"/>
    </source>
</evidence>
<evidence type="ECO:0000313" key="3">
    <source>
        <dbReference type="Proteomes" id="UP000031737"/>
    </source>
</evidence>
<dbReference type="OrthoDB" id="242610at2759"/>
<dbReference type="VEuPathDB" id="TriTrypDB:TRSC58_03567"/>
<gene>
    <name evidence="2" type="ORF">TRSC58_03567</name>
</gene>
<sequence>MSTVSGNSESCVTVSEMPLSPVHEMSPPSATAPAAGNIKTAPGTSVGTRVFSSFVSSSAVNRNEDDTVATLRTQLRCAELNDSILRDNIDTLKAVANQLAAQLDLANNRLALYEEQEQVQALRRSGREGQNEGNTRCEASSTEAEYERRIASLYRTVREKDAMLTSLRNEMEVQKADASAVLQASLERKDNYILRLMDELDQLRHVQGIGCYAQIRRR</sequence>
<organism evidence="2 3">
    <name type="scientific">Trypanosoma rangeli SC58</name>
    <dbReference type="NCBI Taxonomy" id="429131"/>
    <lineage>
        <taxon>Eukaryota</taxon>
        <taxon>Discoba</taxon>
        <taxon>Euglenozoa</taxon>
        <taxon>Kinetoplastea</taxon>
        <taxon>Metakinetoplastina</taxon>
        <taxon>Trypanosomatida</taxon>
        <taxon>Trypanosomatidae</taxon>
        <taxon>Trypanosoma</taxon>
        <taxon>Herpetosoma</taxon>
    </lineage>
</organism>
<evidence type="ECO:0000256" key="1">
    <source>
        <dbReference type="SAM" id="Coils"/>
    </source>
</evidence>
<protein>
    <submittedName>
        <fullName evidence="2">Uncharacterized protein</fullName>
    </submittedName>
</protein>
<accession>A0A061J330</accession>
<name>A0A061J330_TRYRA</name>
<proteinExistence type="predicted"/>
<keyword evidence="3" id="KW-1185">Reference proteome</keyword>
<dbReference type="EMBL" id="AUPL01003567">
    <property type="protein sequence ID" value="ESL08725.1"/>
    <property type="molecule type" value="Genomic_DNA"/>
</dbReference>
<feature type="coiled-coil region" evidence="1">
    <location>
        <begin position="89"/>
        <end position="116"/>
    </location>
</feature>
<dbReference type="Proteomes" id="UP000031737">
    <property type="component" value="Unassembled WGS sequence"/>
</dbReference>
<reference evidence="2 3" key="1">
    <citation type="submission" date="2013-07" db="EMBL/GenBank/DDBJ databases">
        <authorList>
            <person name="Stoco P.H."/>
            <person name="Wagner G."/>
            <person name="Gerber A."/>
            <person name="Zaha A."/>
            <person name="Thompson C."/>
            <person name="Bartholomeu D.C."/>
            <person name="Luckemeyer D.D."/>
            <person name="Bahia D."/>
            <person name="Loreto E."/>
            <person name="Prestes E.B."/>
            <person name="Lima F.M."/>
            <person name="Rodrigues-Luiz G."/>
            <person name="Vallejo G.A."/>
            <person name="Filho J.F."/>
            <person name="Monteiro K.M."/>
            <person name="Tyler K.M."/>
            <person name="de Almeida L.G."/>
            <person name="Ortiz M.F."/>
            <person name="Siervo M.A."/>
            <person name="de Moraes M.H."/>
            <person name="Cunha O.L."/>
            <person name="Mendonca-Neto R."/>
            <person name="Silva R."/>
            <person name="Teixeira S.M."/>
            <person name="Murta S.M."/>
            <person name="Sincero T.C."/>
            <person name="Mendes T.A."/>
            <person name="Urmenyi T.P."/>
            <person name="Silva V.G."/>
            <person name="da Rocha W.D."/>
            <person name="Andersson B."/>
            <person name="Romanha A.J."/>
            <person name="Steindel M."/>
            <person name="de Vasconcelos A.T."/>
            <person name="Grisard E.C."/>
        </authorList>
    </citation>
    <scope>NUCLEOTIDE SEQUENCE [LARGE SCALE GENOMIC DNA]</scope>
    <source>
        <strain evidence="2 3">SC58</strain>
    </source>
</reference>
<comment type="caution">
    <text evidence="2">The sequence shown here is derived from an EMBL/GenBank/DDBJ whole genome shotgun (WGS) entry which is preliminary data.</text>
</comment>
<dbReference type="AlphaFoldDB" id="A0A061J330"/>